<dbReference type="SUPFAM" id="SSF56935">
    <property type="entry name" value="Porins"/>
    <property type="match status" value="1"/>
</dbReference>
<evidence type="ECO:0000256" key="6">
    <source>
        <dbReference type="ARBA" id="ARBA00023237"/>
    </source>
</evidence>
<dbReference type="GO" id="GO:0009279">
    <property type="term" value="C:cell outer membrane"/>
    <property type="evidence" value="ECO:0007669"/>
    <property type="project" value="UniProtKB-SubCell"/>
</dbReference>
<evidence type="ECO:0000259" key="8">
    <source>
        <dbReference type="Pfam" id="PF07715"/>
    </source>
</evidence>
<dbReference type="InterPro" id="IPR000531">
    <property type="entry name" value="Beta-barrel_TonB"/>
</dbReference>
<reference evidence="9" key="1">
    <citation type="submission" date="2018-05" db="EMBL/GenBank/DDBJ databases">
        <authorList>
            <person name="Lanie J.A."/>
            <person name="Ng W.-L."/>
            <person name="Kazmierczak K.M."/>
            <person name="Andrzejewski T.M."/>
            <person name="Davidsen T.M."/>
            <person name="Wayne K.J."/>
            <person name="Tettelin H."/>
            <person name="Glass J.I."/>
            <person name="Rusch D."/>
            <person name="Podicherti R."/>
            <person name="Tsui H.-C.T."/>
            <person name="Winkler M.E."/>
        </authorList>
    </citation>
    <scope>NUCLEOTIDE SEQUENCE</scope>
</reference>
<keyword evidence="2" id="KW-0813">Transport</keyword>
<dbReference type="Gene3D" id="2.40.170.20">
    <property type="entry name" value="TonB-dependent receptor, beta-barrel domain"/>
    <property type="match status" value="1"/>
</dbReference>
<feature type="domain" description="TonB-dependent receptor-like beta-barrel" evidence="7">
    <location>
        <begin position="421"/>
        <end position="917"/>
    </location>
</feature>
<dbReference type="InterPro" id="IPR039426">
    <property type="entry name" value="TonB-dep_rcpt-like"/>
</dbReference>
<evidence type="ECO:0008006" key="10">
    <source>
        <dbReference type="Google" id="ProtNLM"/>
    </source>
</evidence>
<proteinExistence type="predicted"/>
<dbReference type="PANTHER" id="PTHR47234">
    <property type="match status" value="1"/>
</dbReference>
<evidence type="ECO:0000256" key="4">
    <source>
        <dbReference type="ARBA" id="ARBA00023077"/>
    </source>
</evidence>
<evidence type="ECO:0000256" key="1">
    <source>
        <dbReference type="ARBA" id="ARBA00004571"/>
    </source>
</evidence>
<keyword evidence="6" id="KW-0998">Cell outer membrane</keyword>
<comment type="subcellular location">
    <subcellularLocation>
        <location evidence="1">Cell outer membrane</location>
        <topology evidence="1">Multi-pass membrane protein</topology>
    </subcellularLocation>
</comment>
<dbReference type="EMBL" id="UINC01008055">
    <property type="protein sequence ID" value="SVA36288.1"/>
    <property type="molecule type" value="Genomic_DNA"/>
</dbReference>
<protein>
    <recommendedName>
        <fullName evidence="10">TonB-dependent receptor plug domain-containing protein</fullName>
    </recommendedName>
</protein>
<keyword evidence="3" id="KW-0812">Transmembrane</keyword>
<keyword evidence="4" id="KW-0798">TonB box</keyword>
<name>A0A381V963_9ZZZZ</name>
<gene>
    <name evidence="9" type="ORF">METZ01_LOCUS89142</name>
</gene>
<evidence type="ECO:0000256" key="2">
    <source>
        <dbReference type="ARBA" id="ARBA00022448"/>
    </source>
</evidence>
<evidence type="ECO:0000313" key="9">
    <source>
        <dbReference type="EMBL" id="SVA36288.1"/>
    </source>
</evidence>
<feature type="domain" description="TonB-dependent receptor plug" evidence="8">
    <location>
        <begin position="55"/>
        <end position="169"/>
    </location>
</feature>
<dbReference type="InterPro" id="IPR036942">
    <property type="entry name" value="Beta-barrel_TonB_sf"/>
</dbReference>
<dbReference type="PANTHER" id="PTHR47234:SF2">
    <property type="entry name" value="TONB-DEPENDENT RECEPTOR"/>
    <property type="match status" value="1"/>
</dbReference>
<evidence type="ECO:0000259" key="7">
    <source>
        <dbReference type="Pfam" id="PF00593"/>
    </source>
</evidence>
<dbReference type="Pfam" id="PF07715">
    <property type="entry name" value="Plug"/>
    <property type="match status" value="1"/>
</dbReference>
<sequence>MEKRSLRKGFNTYLALGLSVMLFAVPAWSQDEDEEAAELGRIEVTGSRLNQVDVETASPVTVITREQIALSGMATVAEVLQSTPFNSFGSFRETSGYANGQAVVNEVSLRGLGSQRTLVLVDGRRIASTGGSGGAVQNLNQIPTSIVDRIEILRDGASAIYGSDAIAGVINIITRRDFDGMEVSVTAGRPNVGAEYTRANITGGVSNSRGNIYFTLQHYDRRPQYYNQLDYADYAYDYGYLSSFGYPGSAVVYTNPDTDDWCSYAGYNVHCSALGYTGTNDYYHAGIASVGLDENVWLVDPRCPEVPVGSNADTGSNSSSDWPNSYRRSGAENGGFNGRCGYDFAQDIISIPRAKRNSFLLKSTFEVTPNIDGFAVLMISQNDADSRFAGTPVTQPVPTVAWDNANHPMKAYGVDPAAINNGIAQSYGYDTYDAFCATVYPGYCPGVDTTLLYMRTVPNGTRDNTVTSDIQDLRLGLSGVMDAAGGLEWEANIQLVNNDIDNMTQNLVNSPLLQARIDDESLDLWDVNGDFSQALMRTLNHTKLYQADLKRTQGDFITKLDIGEMAGGTVGMVVGAEYAHLSFSQMNDPASNALLIAGTAGGDNIQADRSRKSVFFEVGMPVLDNLNISLAGRYDDYSTTGIGSNFSPQLTMSYKPIDWIMLRGTYGEGFRAPAMDELYGNKSESFPSGIDITGCASGVADCTATQYRALYGGNPNLEPEQSEHYTFGFVVSPLPELNFALGFWHTEYNNLISTSSLNREFAAEAAGQTNYVVRCTAADQCADGTVNYVSLQYNNFAGVEAEGLDFEITYNIDTENAGTFEIGVIAAKYTKYIVQTYESSPKNEYQGELGLPDLRINPHIYWGKGDWNAALMGYYLSGQDEDYGGTNYAVGSHMEMSLQIGYQLPWDASVALGVMNIANEEPEQNSDWYGWEPFDFTLYNTMGRTVYLRYEQSL</sequence>
<dbReference type="AlphaFoldDB" id="A0A381V963"/>
<accession>A0A381V963</accession>
<dbReference type="InterPro" id="IPR037066">
    <property type="entry name" value="Plug_dom_sf"/>
</dbReference>
<dbReference type="InterPro" id="IPR012910">
    <property type="entry name" value="Plug_dom"/>
</dbReference>
<dbReference type="PROSITE" id="PS52016">
    <property type="entry name" value="TONB_DEPENDENT_REC_3"/>
    <property type="match status" value="1"/>
</dbReference>
<keyword evidence="5" id="KW-0472">Membrane</keyword>
<evidence type="ECO:0000256" key="5">
    <source>
        <dbReference type="ARBA" id="ARBA00023136"/>
    </source>
</evidence>
<dbReference type="Pfam" id="PF00593">
    <property type="entry name" value="TonB_dep_Rec_b-barrel"/>
    <property type="match status" value="1"/>
</dbReference>
<organism evidence="9">
    <name type="scientific">marine metagenome</name>
    <dbReference type="NCBI Taxonomy" id="408172"/>
    <lineage>
        <taxon>unclassified sequences</taxon>
        <taxon>metagenomes</taxon>
        <taxon>ecological metagenomes</taxon>
    </lineage>
</organism>
<dbReference type="Gene3D" id="2.170.130.10">
    <property type="entry name" value="TonB-dependent receptor, plug domain"/>
    <property type="match status" value="1"/>
</dbReference>
<evidence type="ECO:0000256" key="3">
    <source>
        <dbReference type="ARBA" id="ARBA00022692"/>
    </source>
</evidence>